<dbReference type="Gene3D" id="6.10.280.100">
    <property type="match status" value="1"/>
</dbReference>
<dbReference type="EMBL" id="KK207940">
    <property type="protein sequence ID" value="EZF47844.1"/>
    <property type="molecule type" value="Genomic_DNA"/>
</dbReference>
<dbReference type="HOGENOM" id="CLU_102617_2_0_1"/>
<protein>
    <recommendedName>
        <fullName evidence="3">Chaperone/heat shock protein Hsp12</fullName>
    </recommendedName>
</protein>
<name>A0A022VPH7_TRIRU</name>
<feature type="compositionally biased region" description="Basic and acidic residues" evidence="1">
    <location>
        <begin position="25"/>
        <end position="50"/>
    </location>
</feature>
<feature type="region of interest" description="Disordered" evidence="1">
    <location>
        <begin position="1"/>
        <end position="90"/>
    </location>
</feature>
<dbReference type="AlphaFoldDB" id="A0A022VPH7"/>
<proteinExistence type="predicted"/>
<gene>
    <name evidence="2" type="ORF">H103_08568</name>
</gene>
<evidence type="ECO:0008006" key="3">
    <source>
        <dbReference type="Google" id="ProtNLM"/>
    </source>
</evidence>
<dbReference type="Pfam" id="PF04119">
    <property type="entry name" value="HSP9_HSP12"/>
    <property type="match status" value="1"/>
</dbReference>
<evidence type="ECO:0000256" key="1">
    <source>
        <dbReference type="SAM" id="MobiDB-lite"/>
    </source>
</evidence>
<dbReference type="InterPro" id="IPR007250">
    <property type="entry name" value="HSP9_HSP12"/>
</dbReference>
<dbReference type="OrthoDB" id="2348401at2759"/>
<organism evidence="2">
    <name type="scientific">Trichophyton rubrum CBS 288.86</name>
    <dbReference type="NCBI Taxonomy" id="1215330"/>
    <lineage>
        <taxon>Eukaryota</taxon>
        <taxon>Fungi</taxon>
        <taxon>Dikarya</taxon>
        <taxon>Ascomycota</taxon>
        <taxon>Pezizomycotina</taxon>
        <taxon>Eurotiomycetes</taxon>
        <taxon>Eurotiomycetidae</taxon>
        <taxon>Onygenales</taxon>
        <taxon>Arthrodermataceae</taxon>
        <taxon>Trichophyton</taxon>
    </lineage>
</organism>
<accession>A0A022VPH7</accession>
<dbReference type="Proteomes" id="UP000023758">
    <property type="component" value="Unassembled WGS sequence"/>
</dbReference>
<sequence length="90" mass="9688">MADTGRKDFLTKAKEELTPDSTKSQQDKIGEAYTDTKDRVARGLQPDEQKGTAQQVFDKGQRASDNQSGGAAQAIGDKVKSALGMDTKPE</sequence>
<reference evidence="2" key="1">
    <citation type="submission" date="2014-02" db="EMBL/GenBank/DDBJ databases">
        <title>The Genome Sequence of Trichophyton rubrum (morphotype fischeri) CBS 288.86.</title>
        <authorList>
            <consortium name="The Broad Institute Genomics Platform"/>
            <person name="Cuomo C.A."/>
            <person name="White T.C."/>
            <person name="Graser Y."/>
            <person name="Martinez-Rossi N."/>
            <person name="Heitman J."/>
            <person name="Young S.K."/>
            <person name="Zeng Q."/>
            <person name="Gargeya S."/>
            <person name="Abouelleil A."/>
            <person name="Alvarado L."/>
            <person name="Chapman S.B."/>
            <person name="Gainer-Dewar J."/>
            <person name="Goldberg J."/>
            <person name="Griggs A."/>
            <person name="Gujja S."/>
            <person name="Hansen M."/>
            <person name="Howarth C."/>
            <person name="Imamovic A."/>
            <person name="Larimer J."/>
            <person name="Martinez D."/>
            <person name="Murphy C."/>
            <person name="Pearson M.D."/>
            <person name="Persinoti G."/>
            <person name="Poon T."/>
            <person name="Priest M."/>
            <person name="Roberts A.D."/>
            <person name="Saif S."/>
            <person name="Shea T.D."/>
            <person name="Sykes S.N."/>
            <person name="Wortman J."/>
            <person name="Nusbaum C."/>
            <person name="Birren B."/>
        </authorList>
    </citation>
    <scope>NUCLEOTIDE SEQUENCE [LARGE SCALE GENOMIC DNA]</scope>
    <source>
        <strain evidence="2">CBS 288.86</strain>
    </source>
</reference>
<feature type="compositionally biased region" description="Basic and acidic residues" evidence="1">
    <location>
        <begin position="1"/>
        <end position="17"/>
    </location>
</feature>
<evidence type="ECO:0000313" key="2">
    <source>
        <dbReference type="EMBL" id="EZF47844.1"/>
    </source>
</evidence>